<comment type="caution">
    <text evidence="1">The sequence shown here is derived from an EMBL/GenBank/DDBJ whole genome shotgun (WGS) entry which is preliminary data.</text>
</comment>
<keyword evidence="1" id="KW-0645">Protease</keyword>
<dbReference type="STRING" id="6210.W6UQW3"/>
<dbReference type="Proteomes" id="UP000019149">
    <property type="component" value="Unassembled WGS sequence"/>
</dbReference>
<protein>
    <submittedName>
        <fullName evidence="1">Lon protease</fullName>
    </submittedName>
</protein>
<dbReference type="CTD" id="36340250"/>
<dbReference type="KEGG" id="egl:EGR_04535"/>
<dbReference type="RefSeq" id="XP_024351898.1">
    <property type="nucleotide sequence ID" value="XM_024493784.1"/>
</dbReference>
<sequence>MELNQPHSGGFLKENPSDASDVAHSLDELHRVGPFPQIPEWNDMYEKIVTLVVGHRRIHIEKAVSGIRADVNGDSMLVDGKLSGLVWLLPTFLVTSLGRLSNVLMTGRLILGVCRVPVAALLHIA</sequence>
<keyword evidence="2" id="KW-1185">Reference proteome</keyword>
<keyword evidence="1" id="KW-0378">Hydrolase</keyword>
<evidence type="ECO:0000313" key="1">
    <source>
        <dbReference type="EMBL" id="EUB60702.1"/>
    </source>
</evidence>
<gene>
    <name evidence="1" type="ORF">EGR_04535</name>
</gene>
<dbReference type="GeneID" id="36340250"/>
<evidence type="ECO:0000313" key="2">
    <source>
        <dbReference type="Proteomes" id="UP000019149"/>
    </source>
</evidence>
<dbReference type="GO" id="GO:0008233">
    <property type="term" value="F:peptidase activity"/>
    <property type="evidence" value="ECO:0007669"/>
    <property type="project" value="UniProtKB-KW"/>
</dbReference>
<organism evidence="1 2">
    <name type="scientific">Echinococcus granulosus</name>
    <name type="common">Hydatid tapeworm</name>
    <dbReference type="NCBI Taxonomy" id="6210"/>
    <lineage>
        <taxon>Eukaryota</taxon>
        <taxon>Metazoa</taxon>
        <taxon>Spiralia</taxon>
        <taxon>Lophotrochozoa</taxon>
        <taxon>Platyhelminthes</taxon>
        <taxon>Cestoda</taxon>
        <taxon>Eucestoda</taxon>
        <taxon>Cyclophyllidea</taxon>
        <taxon>Taeniidae</taxon>
        <taxon>Echinococcus</taxon>
        <taxon>Echinococcus granulosus group</taxon>
    </lineage>
</organism>
<accession>W6UQW3</accession>
<dbReference type="OrthoDB" id="2411602at2759"/>
<dbReference type="EMBL" id="APAU02000028">
    <property type="protein sequence ID" value="EUB60702.1"/>
    <property type="molecule type" value="Genomic_DNA"/>
</dbReference>
<name>W6UQW3_ECHGR</name>
<proteinExistence type="predicted"/>
<reference evidence="1 2" key="1">
    <citation type="journal article" date="2013" name="Nat. Genet.">
        <title>The genome of the hydatid tapeworm Echinococcus granulosus.</title>
        <authorList>
            <person name="Zheng H."/>
            <person name="Zhang W."/>
            <person name="Zhang L."/>
            <person name="Zhang Z."/>
            <person name="Li J."/>
            <person name="Lu G."/>
            <person name="Zhu Y."/>
            <person name="Wang Y."/>
            <person name="Huang Y."/>
            <person name="Liu J."/>
            <person name="Kang H."/>
            <person name="Chen J."/>
            <person name="Wang L."/>
            <person name="Chen A."/>
            <person name="Yu S."/>
            <person name="Gao Z."/>
            <person name="Jin L."/>
            <person name="Gu W."/>
            <person name="Wang Z."/>
            <person name="Zhao L."/>
            <person name="Shi B."/>
            <person name="Wen H."/>
            <person name="Lin R."/>
            <person name="Jones M.K."/>
            <person name="Brejova B."/>
            <person name="Vinar T."/>
            <person name="Zhao G."/>
            <person name="McManus D.P."/>
            <person name="Chen Z."/>
            <person name="Zhou Y."/>
            <person name="Wang S."/>
        </authorList>
    </citation>
    <scope>NUCLEOTIDE SEQUENCE [LARGE SCALE GENOMIC DNA]</scope>
</reference>
<dbReference type="AlphaFoldDB" id="W6UQW3"/>
<dbReference type="GO" id="GO:0006508">
    <property type="term" value="P:proteolysis"/>
    <property type="evidence" value="ECO:0007669"/>
    <property type="project" value="UniProtKB-KW"/>
</dbReference>